<dbReference type="EC" id="4.2.3.4" evidence="23"/>
<feature type="active site" description="For EPSP synthase activity" evidence="23">
    <location>
        <position position="850"/>
    </location>
</feature>
<dbReference type="InterPro" id="IPR010110">
    <property type="entry name" value="Shikimate_DH_AroM-type"/>
</dbReference>
<dbReference type="InterPro" id="IPR036291">
    <property type="entry name" value="NAD(P)-bd_dom_sf"/>
</dbReference>
<dbReference type="InterPro" id="IPR030960">
    <property type="entry name" value="DHQS/DOIS_N"/>
</dbReference>
<feature type="binding site" evidence="23">
    <location>
        <position position="259"/>
    </location>
    <ligand>
        <name>7-phospho-2-dehydro-3-deoxy-D-arabino-heptonate</name>
        <dbReference type="ChEBI" id="CHEBI:58394"/>
    </ligand>
</feature>
<dbReference type="InterPro" id="IPR023000">
    <property type="entry name" value="Shikimate_kinase_CS"/>
</dbReference>
<evidence type="ECO:0000256" key="13">
    <source>
        <dbReference type="ARBA" id="ARBA00022833"/>
    </source>
</evidence>
<feature type="binding site" evidence="23">
    <location>
        <begin position="197"/>
        <end position="200"/>
    </location>
    <ligand>
        <name>7-phospho-2-dehydro-3-deoxy-D-arabino-heptonate</name>
        <dbReference type="ChEBI" id="CHEBI:58394"/>
    </ligand>
</feature>
<dbReference type="Proteomes" id="UP000193467">
    <property type="component" value="Unassembled WGS sequence"/>
</dbReference>
<dbReference type="InterPro" id="IPR006264">
    <property type="entry name" value="EPSP_synthase"/>
</dbReference>
<dbReference type="HAMAP" id="MF_00109">
    <property type="entry name" value="Shikimate_kinase"/>
    <property type="match status" value="1"/>
</dbReference>
<feature type="region of interest" description="Shikimate dehydrogenase" evidence="23">
    <location>
        <begin position="1341"/>
        <end position="1633"/>
    </location>
</feature>
<evidence type="ECO:0000259" key="25">
    <source>
        <dbReference type="Pfam" id="PF00275"/>
    </source>
</evidence>
<dbReference type="Gene3D" id="3.40.50.300">
    <property type="entry name" value="P-loop containing nucleotide triphosphate hydrolases"/>
    <property type="match status" value="1"/>
</dbReference>
<dbReference type="PROSITE" id="PS01128">
    <property type="entry name" value="SHIKIMATE_KINASE"/>
    <property type="match status" value="1"/>
</dbReference>
<evidence type="ECO:0000256" key="8">
    <source>
        <dbReference type="ARBA" id="ARBA00022605"/>
    </source>
</evidence>
<evidence type="ECO:0000256" key="21">
    <source>
        <dbReference type="ARBA" id="ARBA00048567"/>
    </source>
</evidence>
<feature type="active site" description="Proton acceptor; for 3-dehydroquinate synthase activity" evidence="23">
    <location>
        <position position="284"/>
    </location>
</feature>
<comment type="similarity">
    <text evidence="23">In the N-terminal section; belongs to the sugar phosphate cyclases superfamily. Dehydroquinate synthase family.</text>
</comment>
<feature type="binding site" evidence="23">
    <location>
        <begin position="182"/>
        <end position="185"/>
    </location>
    <ligand>
        <name>NAD(+)</name>
        <dbReference type="ChEBI" id="CHEBI:57540"/>
    </ligand>
</feature>
<feature type="domain" description="Shikimate dehydrogenase substrate binding N-terminal" evidence="28">
    <location>
        <begin position="1346"/>
        <end position="1427"/>
    </location>
</feature>
<feature type="binding site" evidence="23">
    <location>
        <position position="296"/>
    </location>
    <ligand>
        <name>7-phospho-2-dehydro-3-deoxy-D-arabino-heptonate</name>
        <dbReference type="ChEBI" id="CHEBI:58394"/>
    </ligand>
</feature>
<dbReference type="NCBIfam" id="TIGR01357">
    <property type="entry name" value="aroB"/>
    <property type="match status" value="1"/>
</dbReference>
<comment type="pathway">
    <text evidence="3 23 24">Metabolic intermediate biosynthesis; chorismate biosynthesis; chorismate from D-erythrose 4-phosphate and phosphoenolpyruvate: step 5/7.</text>
</comment>
<evidence type="ECO:0000256" key="24">
    <source>
        <dbReference type="PIRNR" id="PIRNR000514"/>
    </source>
</evidence>
<comment type="similarity">
    <text evidence="4">In the 2nd section; belongs to the type-I 3-dehydroquinase family.</text>
</comment>
<dbReference type="InterPro" id="IPR056179">
    <property type="entry name" value="DHQS_C"/>
</dbReference>
<feature type="binding site" evidence="23">
    <location>
        <position position="155"/>
    </location>
    <ligand>
        <name>7-phospho-2-dehydro-3-deoxy-D-arabino-heptonate</name>
        <dbReference type="ChEBI" id="CHEBI:58394"/>
    </ligand>
</feature>
<evidence type="ECO:0000256" key="6">
    <source>
        <dbReference type="ARBA" id="ARBA00009948"/>
    </source>
</evidence>
<feature type="binding site" evidence="23">
    <location>
        <position position="164"/>
    </location>
    <ligand>
        <name>NAD(+)</name>
        <dbReference type="ChEBI" id="CHEBI:57540"/>
    </ligand>
</feature>
<dbReference type="Pfam" id="PF01202">
    <property type="entry name" value="SKI"/>
    <property type="match status" value="1"/>
</dbReference>
<dbReference type="InterPro" id="IPR008289">
    <property type="entry name" value="Pentafunct_AroM"/>
</dbReference>
<feature type="domain" description="Enolpyruvate transferase" evidence="25">
    <location>
        <begin position="417"/>
        <end position="862"/>
    </location>
</feature>
<reference evidence="31 32" key="1">
    <citation type="submission" date="2016-07" db="EMBL/GenBank/DDBJ databases">
        <title>Pervasive Adenine N6-methylation of Active Genes in Fungi.</title>
        <authorList>
            <consortium name="DOE Joint Genome Institute"/>
            <person name="Mondo S.J."/>
            <person name="Dannebaum R.O."/>
            <person name="Kuo R.C."/>
            <person name="Labutti K."/>
            <person name="Haridas S."/>
            <person name="Kuo A."/>
            <person name="Salamov A."/>
            <person name="Ahrendt S.R."/>
            <person name="Lipzen A."/>
            <person name="Sullivan W."/>
            <person name="Andreopoulos W.B."/>
            <person name="Clum A."/>
            <person name="Lindquist E."/>
            <person name="Daum C."/>
            <person name="Ramamoorthy G.K."/>
            <person name="Gryganskyi A."/>
            <person name="Culley D."/>
            <person name="Magnuson J.K."/>
            <person name="James T.Y."/>
            <person name="O'Malley M.A."/>
            <person name="Stajich J.E."/>
            <person name="Spatafora J.W."/>
            <person name="Visel A."/>
            <person name="Grigoriev I.V."/>
        </authorList>
    </citation>
    <scope>NUCLEOTIDE SEQUENCE [LARGE SCALE GENOMIC DNA]</scope>
    <source>
        <strain evidence="31 32">62-1032</strain>
    </source>
</reference>
<dbReference type="GO" id="GO:0005737">
    <property type="term" value="C:cytoplasm"/>
    <property type="evidence" value="ECO:0007669"/>
    <property type="project" value="UniProtKB-SubCell"/>
</dbReference>
<comment type="similarity">
    <text evidence="24">In the N-terminal section; belongs to the dehydroquinate synthase family.</text>
</comment>
<feature type="domain" description="Quinate/shikimate 5-dehydrogenase/glutamyl-tRNA reductase" evidence="26">
    <location>
        <begin position="1462"/>
        <end position="1535"/>
    </location>
</feature>
<dbReference type="GO" id="GO:0009073">
    <property type="term" value="P:aromatic amino acid family biosynthetic process"/>
    <property type="evidence" value="ECO:0007669"/>
    <property type="project" value="UniProtKB-UniRule"/>
</dbReference>
<feature type="binding site" evidence="23">
    <location>
        <position position="280"/>
    </location>
    <ligand>
        <name>7-phospho-2-dehydro-3-deoxy-D-arabino-heptonate</name>
        <dbReference type="ChEBI" id="CHEBI:58394"/>
    </ligand>
</feature>
<dbReference type="GO" id="GO:0004765">
    <property type="term" value="F:shikimate kinase activity"/>
    <property type="evidence" value="ECO:0007669"/>
    <property type="project" value="UniProtKB-UniRule"/>
</dbReference>
<feature type="binding site" evidence="23">
    <location>
        <begin position="117"/>
        <end position="119"/>
    </location>
    <ligand>
        <name>NAD(+)</name>
        <dbReference type="ChEBI" id="CHEBI:57540"/>
    </ligand>
</feature>
<sequence>MVRTETTIDKVSILGSESIHCGFHLIPYIVQTVLSTLSSSTYVLFTDTHLAPIYLEAFESAFQAAIQDLPEEGRPRWLTQTIAPGEQSKSRETKASLEDWMLSHRCTRDTVVLALGGGVIGDLVGFVSANFMRGVRYCQIPTTLLAMVDSAVGGKTAIDTPLGKNLIGAFHQPSYVFIDASFLETLPRREFVNGMAEVVKTAAIWDEAEFAKLESGVAEIHSAVLGDSTRKTCAGRTLETRSAAQSLLLSVIRASIATKAHIVTIDEKETGLRNLVNFGHTIGHAIEAIVTPDVLHGECVAVGMVLEAEVARSLGALGNAAVGRLARCIKAHGLPISLDDPLFTKLAKSERLKVETLLDIMRVDKKNSGNVKKIVLLSRIGKTLEERATGVQDDVIARTLSPAVKVNPGPPSNTHFKLATPGSKSISNRALVLAALGNGVCKLGNLLHSDDTQVMMSALVEMKGADFTWEDNGETLVVKGTGGKLSPPLANKELYLGNAGTASRFLTTVCALVQPENGLTHTIITGNARMKQRPIGPLVDALTANGSSLEYQETVGCLPLKIAATTDGFKGGKIQLAASVSSQYVSSILLCAPYAREEVLLELTGGIVISQPYIDLTIAMMAEFGVQVERLVVDGKPSDSYRIPQGTYTNPSTYNIESDASSATYPLAMAAITGTTCTIHNIGSNSLQGDARFAKDVLEPMGCTVVQTATETTVTGPPVGQLRALGFIDMEPMTDAFLTASALAAVASLPALPERLQDAQQPTNSTRIGGIANQRVKECNRIDAMRTQLAKFGVETNELEDGIEVLGIRPDQLRTGASVHCFDDHRVAMAFSVLAACPGAHGAIIEEKRCVEKTWPSWWDDLSRKIGITISGVELSDSPVASTSQPIPRHSTDASIFILGMRGAGKTHIGKIGAAALGWPVLDADDMFLTETGETAKEYVNARGWPAFRVEETTILKKIIAEKSKGYIISLGGGVVETPENRELLKAYGHGGGPIVHIIRDIDEILAYLNSEPTRPSLGEDLRDIYVRRRPWFHELSNFEFVNLISGKPKVVKTLANGDIHGPPPISTTKGAEDEVARFFRFMTGVDTNHVNLEGSQPTYFLCLTLPLLTAPHPSLDAFDELIAGVDALELRVDLLSPDGRLPTTPTVPDVAFVATQLASLRQRSTLPIVFTVRTVSQGGMCPDEAKDAIFELMELGVKSGCEYVDLEARWSTRRMRDFVNKKQTTKIICSWHDHSGALQWESEEVVERYKTACEFGDVVKIVAKANSLLDNLAMLRFRETFKDGPPLMTMNVGPEGRLSRILSPVFGPVTHPALPASSAPGQLSFAQVQTGLHLVGRLPAKKFYLFGQPIAHSKSPLIHNTGFQTLGLPHVYGLHESATVDESIRELIRAPDFGGASVTIPHKLEIMPLLDEISSHAKLIGAVNTIIPITKDGETKLLGDNTDWLGLRELIAKGLSSENDRTDASTSLVLGAGGTCRAAVYTLHQAGFKTIYLFNRTRPNADKIVASFPAEYNIIPLTSLDEFPGELPIAVISTIPAQGTATEFCPNPDAGVFVPKSVLARAAGGVLIDVAYKPKITPLIDLAERTEGWTGVPGIQMLLEQGYKQAEFWTGRRPPKTVISDVVLTAYDRDMK</sequence>
<dbReference type="PROSITE" id="PS00104">
    <property type="entry name" value="EPSP_SYNTHASE_1"/>
    <property type="match status" value="1"/>
</dbReference>
<evidence type="ECO:0000256" key="5">
    <source>
        <dbReference type="ARBA" id="ARBA00009349"/>
    </source>
</evidence>
<keyword evidence="11 23" id="KW-0547">Nucleotide-binding</keyword>
<dbReference type="InterPro" id="IPR001381">
    <property type="entry name" value="DHquinase_I"/>
</dbReference>
<comment type="pathway">
    <text evidence="23 24">Metabolic intermediate biosynthesis; chorismate biosynthesis; chorismate from D-erythrose 4-phosphate and phosphoenolpyruvate: step 4/7.</text>
</comment>
<dbReference type="NCBIfam" id="TIGR01809">
    <property type="entry name" value="Shik-DH-AROM"/>
    <property type="match status" value="1"/>
</dbReference>
<comment type="catalytic activity">
    <reaction evidence="23 24">
        <text>7-phospho-2-dehydro-3-deoxy-D-arabino-heptonate = 3-dehydroquinate + phosphate</text>
        <dbReference type="Rhea" id="RHEA:21968"/>
        <dbReference type="ChEBI" id="CHEBI:32364"/>
        <dbReference type="ChEBI" id="CHEBI:43474"/>
        <dbReference type="ChEBI" id="CHEBI:58394"/>
        <dbReference type="EC" id="4.2.3.4"/>
    </reaction>
</comment>
<dbReference type="PIRSF" id="PIRSF000514">
    <property type="entry name" value="Pentafunct_AroM"/>
    <property type="match status" value="1"/>
</dbReference>
<dbReference type="InterPro" id="IPR036968">
    <property type="entry name" value="Enolpyruvate_Tfrase_sf"/>
</dbReference>
<dbReference type="FunCoup" id="A0A1Y2G246">
    <property type="interactions" value="104"/>
</dbReference>
<feature type="binding site" evidence="23">
    <location>
        <begin position="142"/>
        <end position="143"/>
    </location>
    <ligand>
        <name>NAD(+)</name>
        <dbReference type="ChEBI" id="CHEBI:57540"/>
    </ligand>
</feature>
<comment type="cofactor">
    <cofactor evidence="23 24">
        <name>Zn(2+)</name>
        <dbReference type="ChEBI" id="CHEBI:29105"/>
    </cofactor>
    <text evidence="23 24">Binds 2 Zn(2+) ions per subunit.</text>
</comment>
<evidence type="ECO:0000259" key="27">
    <source>
        <dbReference type="Pfam" id="PF01761"/>
    </source>
</evidence>
<evidence type="ECO:0000256" key="11">
    <source>
        <dbReference type="ARBA" id="ARBA00022741"/>
    </source>
</evidence>
<dbReference type="CDD" id="cd00464">
    <property type="entry name" value="SK"/>
    <property type="match status" value="1"/>
</dbReference>
<keyword evidence="14 23" id="KW-0067">ATP-binding</keyword>
<dbReference type="PRINTS" id="PR01100">
    <property type="entry name" value="SHIKIMTKNASE"/>
</dbReference>
<dbReference type="PANTHER" id="PTHR21090:SF5">
    <property type="entry name" value="PENTAFUNCTIONAL AROM POLYPEPTIDE"/>
    <property type="match status" value="1"/>
</dbReference>
<comment type="catalytic activity">
    <reaction evidence="23 24">
        <text>3-dehydroquinate = 3-dehydroshikimate + H2O</text>
        <dbReference type="Rhea" id="RHEA:21096"/>
        <dbReference type="ChEBI" id="CHEBI:15377"/>
        <dbReference type="ChEBI" id="CHEBI:16630"/>
        <dbReference type="ChEBI" id="CHEBI:32364"/>
        <dbReference type="EC" id="4.2.1.10"/>
    </reaction>
</comment>
<dbReference type="InterPro" id="IPR046346">
    <property type="entry name" value="Aminoacid_DH-like_N_sf"/>
</dbReference>
<dbReference type="Pfam" id="PF01487">
    <property type="entry name" value="DHquinase_I"/>
    <property type="match status" value="1"/>
</dbReference>
<keyword evidence="32" id="KW-1185">Reference proteome</keyword>
<dbReference type="EMBL" id="MCGR01000002">
    <property type="protein sequence ID" value="ORY91446.1"/>
    <property type="molecule type" value="Genomic_DNA"/>
</dbReference>
<comment type="function">
    <text evidence="22 23 24">The AROM polypeptide catalyzes 5 consecutive enzymatic reactions in prechorismate polyaromatic amino acid biosynthesis.</text>
</comment>
<feature type="binding site" evidence="23">
    <location>
        <position position="122"/>
    </location>
    <ligand>
        <name>NAD(+)</name>
        <dbReference type="ChEBI" id="CHEBI:57540"/>
    </ligand>
</feature>
<dbReference type="SUPFAM" id="SSF53223">
    <property type="entry name" value="Aminoacid dehydrogenase-like, N-terminal domain"/>
    <property type="match status" value="1"/>
</dbReference>
<feature type="binding site" evidence="23">
    <location>
        <position position="296"/>
    </location>
    <ligand>
        <name>Zn(2+)</name>
        <dbReference type="ChEBI" id="CHEBI:29105"/>
        <note>catalytic</note>
    </ligand>
</feature>
<dbReference type="GO" id="GO:0003866">
    <property type="term" value="F:3-phosphoshikimate 1-carboxyvinyltransferase activity"/>
    <property type="evidence" value="ECO:0007669"/>
    <property type="project" value="UniProtKB-UniRule"/>
</dbReference>
<dbReference type="FunFam" id="1.20.1090.10:FF:000007">
    <property type="entry name" value="Pentafunctional AROM polypeptide"/>
    <property type="match status" value="1"/>
</dbReference>
<comment type="similarity">
    <text evidence="23 24">In the C-terminal section; belongs to the shikimate dehydrogenase family.</text>
</comment>
<dbReference type="InterPro" id="IPR006151">
    <property type="entry name" value="Shikm_DH/Glu-tRNA_Rdtase"/>
</dbReference>
<dbReference type="PANTHER" id="PTHR21090">
    <property type="entry name" value="AROM/DEHYDROQUINATE SYNTHASE"/>
    <property type="match status" value="1"/>
</dbReference>
<comment type="pathway">
    <text evidence="2 23 24">Metabolic intermediate biosynthesis; chorismate biosynthesis; chorismate from D-erythrose 4-phosphate and phosphoenolpyruvate: step 6/7.</text>
</comment>
<dbReference type="Pfam" id="PF18317">
    <property type="entry name" value="SDH_C"/>
    <property type="match status" value="1"/>
</dbReference>
<organism evidence="31 32">
    <name type="scientific">Leucosporidium creatinivorum</name>
    <dbReference type="NCBI Taxonomy" id="106004"/>
    <lineage>
        <taxon>Eukaryota</taxon>
        <taxon>Fungi</taxon>
        <taxon>Dikarya</taxon>
        <taxon>Basidiomycota</taxon>
        <taxon>Pucciniomycotina</taxon>
        <taxon>Microbotryomycetes</taxon>
        <taxon>Leucosporidiales</taxon>
        <taxon>Leucosporidium</taxon>
    </lineage>
</organism>
<dbReference type="GO" id="GO:0005524">
    <property type="term" value="F:ATP binding"/>
    <property type="evidence" value="ECO:0007669"/>
    <property type="project" value="UniProtKB-UniRule"/>
</dbReference>
<dbReference type="EC" id="2.7.1.71" evidence="23"/>
<comment type="similarity">
    <text evidence="5">In the N-terminal section; belongs to the shikimate kinase family.</text>
</comment>
<dbReference type="InterPro" id="IPR013792">
    <property type="entry name" value="RNA3'P_cycl/enolpyr_Trfase_a/b"/>
</dbReference>
<dbReference type="Gene3D" id="3.20.20.70">
    <property type="entry name" value="Aldolase class I"/>
    <property type="match status" value="1"/>
</dbReference>
<dbReference type="InterPro" id="IPR016037">
    <property type="entry name" value="DHQ_synth_AroB"/>
</dbReference>
<dbReference type="CDD" id="cd01556">
    <property type="entry name" value="EPSP_synthase"/>
    <property type="match status" value="1"/>
</dbReference>
<feature type="binding site" evidence="23">
    <location>
        <position position="165"/>
    </location>
    <ligand>
        <name>7-phospho-2-dehydro-3-deoxy-D-arabino-heptonate</name>
        <dbReference type="ChEBI" id="CHEBI:58394"/>
    </ligand>
</feature>
<dbReference type="InParanoid" id="A0A1Y2G246"/>
<dbReference type="GO" id="GO:0046872">
    <property type="term" value="F:metal ion binding"/>
    <property type="evidence" value="ECO:0007669"/>
    <property type="project" value="UniProtKB-UniRule"/>
</dbReference>
<dbReference type="InterPro" id="IPR031322">
    <property type="entry name" value="Shikimate/glucono_kinase"/>
</dbReference>
<keyword evidence="12 23" id="KW-0418">Kinase</keyword>
<dbReference type="InterPro" id="IPR041121">
    <property type="entry name" value="SDH_C"/>
</dbReference>
<comment type="pathway">
    <text evidence="23 24">Metabolic intermediate biosynthesis; chorismate biosynthesis; chorismate from D-erythrose 4-phosphate and phosphoenolpyruvate: step 2/7.</text>
</comment>
<dbReference type="OrthoDB" id="197068at2759"/>
<dbReference type="Pfam" id="PF01761">
    <property type="entry name" value="DHQ_synthase"/>
    <property type="match status" value="1"/>
</dbReference>
<dbReference type="SUPFAM" id="SSF51569">
    <property type="entry name" value="Aldolase"/>
    <property type="match status" value="1"/>
</dbReference>
<dbReference type="SUPFAM" id="SSF55205">
    <property type="entry name" value="EPT/RTPC-like"/>
    <property type="match status" value="1"/>
</dbReference>
<dbReference type="GO" id="GO:0008652">
    <property type="term" value="P:amino acid biosynthetic process"/>
    <property type="evidence" value="ECO:0007669"/>
    <property type="project" value="UniProtKB-KW"/>
</dbReference>
<evidence type="ECO:0000256" key="16">
    <source>
        <dbReference type="ARBA" id="ARBA00023002"/>
    </source>
</evidence>
<dbReference type="InterPro" id="IPR013785">
    <property type="entry name" value="Aldolase_TIM"/>
</dbReference>
<evidence type="ECO:0000256" key="20">
    <source>
        <dbReference type="ARBA" id="ARBA00044633"/>
    </source>
</evidence>
<comment type="catalytic activity">
    <reaction evidence="20">
        <text>3-phosphoshikimate + phosphoenolpyruvate = 5-O-(1-carboxyvinyl)-3-phosphoshikimate + phosphate</text>
        <dbReference type="Rhea" id="RHEA:21256"/>
        <dbReference type="ChEBI" id="CHEBI:43474"/>
        <dbReference type="ChEBI" id="CHEBI:57701"/>
        <dbReference type="ChEBI" id="CHEBI:58702"/>
        <dbReference type="ChEBI" id="CHEBI:145989"/>
        <dbReference type="EC" id="2.5.1.19"/>
    </reaction>
    <physiologicalReaction direction="left-to-right" evidence="20">
        <dbReference type="Rhea" id="RHEA:21257"/>
    </physiologicalReaction>
</comment>
<dbReference type="InterPro" id="IPR013708">
    <property type="entry name" value="Shikimate_DH-bd_N"/>
</dbReference>
<proteinExistence type="inferred from homology"/>
<comment type="similarity">
    <text evidence="23 24">In the 3rd section; belongs to the shikimate kinase family.</text>
</comment>
<protein>
    <recommendedName>
        <fullName evidence="23">Pentafunctional AROM polypeptide</fullName>
    </recommendedName>
    <domain>
        <recommendedName>
            <fullName evidence="23">3-dehydroquinate synthase</fullName>
            <shortName evidence="23">DHQS</shortName>
            <ecNumber evidence="23">4.2.3.4</ecNumber>
        </recommendedName>
    </domain>
    <domain>
        <recommendedName>
            <fullName evidence="23">3-phosphoshikimate 1-carboxyvinyltransferase</fullName>
            <ecNumber evidence="23">2.5.1.19</ecNumber>
        </recommendedName>
        <alternativeName>
            <fullName evidence="23">5-enolpyruvylshikimate-3-phosphate synthase</fullName>
            <shortName evidence="23">EPSP synthase</shortName>
            <shortName evidence="23">EPSPS</shortName>
        </alternativeName>
    </domain>
    <domain>
        <recommendedName>
            <fullName evidence="23">Shikimate kinase</fullName>
            <shortName evidence="23">SK</shortName>
            <ecNumber evidence="23">2.7.1.71</ecNumber>
        </recommendedName>
    </domain>
    <domain>
        <recommendedName>
            <fullName evidence="23">3-dehydroquinate dehydratase</fullName>
            <shortName evidence="23">3-dehydroquinase</shortName>
            <ecNumber evidence="23">4.2.1.10</ecNumber>
        </recommendedName>
    </domain>
    <domain>
        <recommendedName>
            <fullName evidence="23">Shikimate dehydrogenase</fullName>
            <ecNumber evidence="23">1.1.1.25</ecNumber>
        </recommendedName>
    </domain>
</protein>
<feature type="domain" description="SDH C-terminal" evidence="29">
    <location>
        <begin position="1595"/>
        <end position="1624"/>
    </location>
</feature>
<name>A0A1Y2G246_9BASI</name>
<dbReference type="GO" id="GO:0003856">
    <property type="term" value="F:3-dehydroquinate synthase activity"/>
    <property type="evidence" value="ECO:0007669"/>
    <property type="project" value="UniProtKB-UniRule"/>
</dbReference>
<feature type="binding site" evidence="23">
    <location>
        <begin position="900"/>
        <end position="907"/>
    </location>
    <ligand>
        <name>ATP</name>
        <dbReference type="ChEBI" id="CHEBI:30616"/>
    </ligand>
</feature>
<evidence type="ECO:0000313" key="32">
    <source>
        <dbReference type="Proteomes" id="UP000193467"/>
    </source>
</evidence>
<dbReference type="HAMAP" id="MF_03143">
    <property type="entry name" value="Pentafunct_AroM"/>
    <property type="match status" value="1"/>
</dbReference>
<keyword evidence="8 23" id="KW-0028">Amino-acid biosynthesis</keyword>
<evidence type="ECO:0000256" key="4">
    <source>
        <dbReference type="ARBA" id="ARBA00006477"/>
    </source>
</evidence>
<dbReference type="FunFam" id="3.20.20.70:FF:000135">
    <property type="entry name" value="Pentafunctional AROM polypeptide"/>
    <property type="match status" value="1"/>
</dbReference>
<comment type="similarity">
    <text evidence="6">Belongs to the EPSP synthase family.</text>
</comment>
<feature type="binding site" evidence="23">
    <location>
        <position position="193"/>
    </location>
    <ligand>
        <name>NAD(+)</name>
        <dbReference type="ChEBI" id="CHEBI:57540"/>
    </ligand>
</feature>
<keyword evidence="18 23" id="KW-0456">Lyase</keyword>
<dbReference type="CDD" id="cd08195">
    <property type="entry name" value="DHQS"/>
    <property type="match status" value="1"/>
</dbReference>
<feature type="active site" description="Schiff-base intermediate with substrate; for 3-dehydroquinate dehydratase activity" evidence="23">
    <location>
        <position position="1261"/>
    </location>
</feature>
<evidence type="ECO:0000256" key="1">
    <source>
        <dbReference type="ARBA" id="ARBA00004496"/>
    </source>
</evidence>
<evidence type="ECO:0000256" key="22">
    <source>
        <dbReference type="ARBA" id="ARBA00054455"/>
    </source>
</evidence>
<dbReference type="InterPro" id="IPR001986">
    <property type="entry name" value="Enolpyruvate_Tfrase_dom"/>
</dbReference>
<dbReference type="EC" id="2.5.1.19" evidence="23"/>
<evidence type="ECO:0000256" key="23">
    <source>
        <dbReference type="HAMAP-Rule" id="MF_03143"/>
    </source>
</evidence>
<dbReference type="FunFam" id="3.40.50.1970:FF:000007">
    <property type="entry name" value="Pentafunctional AROM polypeptide"/>
    <property type="match status" value="1"/>
</dbReference>
<comment type="subunit">
    <text evidence="23 24">Homodimer.</text>
</comment>
<gene>
    <name evidence="31" type="ORF">BCR35DRAFT_286368</name>
</gene>
<dbReference type="CDD" id="cd01065">
    <property type="entry name" value="NAD_bind_Shikimate_DH"/>
    <property type="match status" value="1"/>
</dbReference>
<feature type="binding site" evidence="23">
    <location>
        <position position="133"/>
    </location>
    <ligand>
        <name>7-phospho-2-dehydro-3-deoxy-D-arabino-heptonate</name>
        <dbReference type="ChEBI" id="CHEBI:58394"/>
    </ligand>
</feature>
<dbReference type="Gene3D" id="1.20.1090.10">
    <property type="entry name" value="Dehydroquinate synthase-like - alpha domain"/>
    <property type="match status" value="1"/>
</dbReference>
<dbReference type="SUPFAM" id="SSF56796">
    <property type="entry name" value="Dehydroquinate synthase-like"/>
    <property type="match status" value="1"/>
</dbReference>
<dbReference type="InterPro" id="IPR023193">
    <property type="entry name" value="EPSP_synthase_CS"/>
</dbReference>
<comment type="pathway">
    <text evidence="23 24">Metabolic intermediate biosynthesis; chorismate biosynthesis; chorismate from D-erythrose 4-phosphate and phosphoenolpyruvate: step 3/7.</text>
</comment>
<feature type="region of interest" description="3-dehydroquinate synthase" evidence="23">
    <location>
        <begin position="1"/>
        <end position="393"/>
    </location>
</feature>
<evidence type="ECO:0000256" key="10">
    <source>
        <dbReference type="ARBA" id="ARBA00022723"/>
    </source>
</evidence>
<dbReference type="STRING" id="106004.A0A1Y2G246"/>
<keyword evidence="7 23" id="KW-0963">Cytoplasm</keyword>
<dbReference type="Pfam" id="PF08501">
    <property type="entry name" value="Shikimate_dh_N"/>
    <property type="match status" value="1"/>
</dbReference>
<dbReference type="NCBIfam" id="TIGR01093">
    <property type="entry name" value="aroD"/>
    <property type="match status" value="1"/>
</dbReference>
<evidence type="ECO:0000256" key="12">
    <source>
        <dbReference type="ARBA" id="ARBA00022777"/>
    </source>
</evidence>
<evidence type="ECO:0000256" key="7">
    <source>
        <dbReference type="ARBA" id="ARBA00022490"/>
    </source>
</evidence>
<dbReference type="SUPFAM" id="SSF51735">
    <property type="entry name" value="NAD(P)-binding Rossmann-fold domains"/>
    <property type="match status" value="1"/>
</dbReference>
<feature type="binding site" evidence="23">
    <location>
        <position position="149"/>
    </location>
    <ligand>
        <name>7-phospho-2-dehydro-3-deoxy-D-arabino-heptonate</name>
        <dbReference type="ChEBI" id="CHEBI:58394"/>
    </ligand>
</feature>
<dbReference type="Gene3D" id="3.40.50.1970">
    <property type="match status" value="1"/>
</dbReference>
<feature type="domain" description="3-dehydroquinate synthase N-terminal" evidence="27">
    <location>
        <begin position="81"/>
        <end position="192"/>
    </location>
</feature>
<dbReference type="EC" id="1.1.1.25" evidence="23"/>
<dbReference type="Pfam" id="PF24621">
    <property type="entry name" value="DHQS_C"/>
    <property type="match status" value="1"/>
</dbReference>
<evidence type="ECO:0000256" key="15">
    <source>
        <dbReference type="ARBA" id="ARBA00022857"/>
    </source>
</evidence>
<keyword evidence="10 23" id="KW-0479">Metal-binding</keyword>
<keyword evidence="13 23" id="KW-0862">Zinc</keyword>
<feature type="binding site" evidence="23">
    <location>
        <begin position="86"/>
        <end position="89"/>
    </location>
    <ligand>
        <name>NAD(+)</name>
        <dbReference type="ChEBI" id="CHEBI:57540"/>
    </ligand>
</feature>
<feature type="domain" description="3-dehydroquinate synthase C-terminal" evidence="30">
    <location>
        <begin position="194"/>
        <end position="367"/>
    </location>
</feature>
<evidence type="ECO:0000256" key="19">
    <source>
        <dbReference type="ARBA" id="ARBA00023268"/>
    </source>
</evidence>
<dbReference type="HAMAP" id="MF_00210">
    <property type="entry name" value="EPSP_synth"/>
    <property type="match status" value="1"/>
</dbReference>
<dbReference type="GO" id="GO:0009423">
    <property type="term" value="P:chorismate biosynthetic process"/>
    <property type="evidence" value="ECO:0007669"/>
    <property type="project" value="UniProtKB-UniRule"/>
</dbReference>
<dbReference type="Pfam" id="PF00275">
    <property type="entry name" value="EPSP_synthase"/>
    <property type="match status" value="1"/>
</dbReference>
<dbReference type="NCBIfam" id="TIGR01356">
    <property type="entry name" value="aroA"/>
    <property type="match status" value="1"/>
</dbReference>
<comment type="caution">
    <text evidence="23">Lacks conserved residue(s) required for the propagation of feature annotation.</text>
</comment>
<evidence type="ECO:0000313" key="31">
    <source>
        <dbReference type="EMBL" id="ORY91446.1"/>
    </source>
</evidence>
<comment type="catalytic activity">
    <reaction evidence="23 24">
        <text>shikimate + NADP(+) = 3-dehydroshikimate + NADPH + H(+)</text>
        <dbReference type="Rhea" id="RHEA:17737"/>
        <dbReference type="ChEBI" id="CHEBI:15378"/>
        <dbReference type="ChEBI" id="CHEBI:16630"/>
        <dbReference type="ChEBI" id="CHEBI:36208"/>
        <dbReference type="ChEBI" id="CHEBI:57783"/>
        <dbReference type="ChEBI" id="CHEBI:58349"/>
        <dbReference type="EC" id="1.1.1.25"/>
    </reaction>
</comment>
<comment type="catalytic activity">
    <reaction evidence="21 23 24">
        <text>shikimate + ATP = 3-phosphoshikimate + ADP + H(+)</text>
        <dbReference type="Rhea" id="RHEA:13121"/>
        <dbReference type="ChEBI" id="CHEBI:15378"/>
        <dbReference type="ChEBI" id="CHEBI:30616"/>
        <dbReference type="ChEBI" id="CHEBI:36208"/>
        <dbReference type="ChEBI" id="CHEBI:145989"/>
        <dbReference type="ChEBI" id="CHEBI:456216"/>
        <dbReference type="EC" id="2.7.1.71"/>
    </reaction>
</comment>
<feature type="binding site" evidence="23">
    <location>
        <begin position="273"/>
        <end position="277"/>
    </location>
    <ligand>
        <name>7-phospho-2-dehydro-3-deoxy-D-arabino-heptonate</name>
        <dbReference type="ChEBI" id="CHEBI:58394"/>
    </ligand>
</feature>
<dbReference type="PROSITE" id="PS00885">
    <property type="entry name" value="EPSP_SYNTHASE_2"/>
    <property type="match status" value="1"/>
</dbReference>
<dbReference type="Gene3D" id="3.40.50.10860">
    <property type="entry name" value="Leucine Dehydrogenase, chain A, domain 1"/>
    <property type="match status" value="1"/>
</dbReference>
<evidence type="ECO:0000259" key="29">
    <source>
        <dbReference type="Pfam" id="PF18317"/>
    </source>
</evidence>
<keyword evidence="15 23" id="KW-0521">NADP</keyword>
<dbReference type="UniPathway" id="UPA00053">
    <property type="reaction ID" value="UER00085"/>
</dbReference>
<comment type="similarity">
    <text evidence="23 24">In the 2nd section; belongs to the EPSP synthase family.</text>
</comment>
<dbReference type="GO" id="GO:0004764">
    <property type="term" value="F:shikimate 3-dehydrogenase (NADP+) activity"/>
    <property type="evidence" value="ECO:0007669"/>
    <property type="project" value="UniProtKB-UniRule"/>
</dbReference>
<feature type="binding site" evidence="23">
    <location>
        <position position="280"/>
    </location>
    <ligand>
        <name>Zn(2+)</name>
        <dbReference type="ChEBI" id="CHEBI:29105"/>
        <note>catalytic</note>
    </ligand>
</feature>
<dbReference type="Gene3D" id="3.65.10.10">
    <property type="entry name" value="Enolpyruvate transferase domain"/>
    <property type="match status" value="2"/>
</dbReference>
<dbReference type="FunFam" id="3.40.50.300:FF:001256">
    <property type="entry name" value="Pentafunctional AROM polypeptide"/>
    <property type="match status" value="1"/>
</dbReference>
<evidence type="ECO:0000256" key="2">
    <source>
        <dbReference type="ARBA" id="ARBA00004811"/>
    </source>
</evidence>
<dbReference type="Pfam" id="PF01488">
    <property type="entry name" value="Shikimate_DH"/>
    <property type="match status" value="1"/>
</dbReference>
<evidence type="ECO:0000256" key="9">
    <source>
        <dbReference type="ARBA" id="ARBA00022679"/>
    </source>
</evidence>
<evidence type="ECO:0000259" key="26">
    <source>
        <dbReference type="Pfam" id="PF01488"/>
    </source>
</evidence>
<dbReference type="FunFam" id="3.65.10.10:FF:000007">
    <property type="entry name" value="Pentafunctional AROM polypeptide"/>
    <property type="match status" value="1"/>
</dbReference>
<keyword evidence="9 23" id="KW-0808">Transferase</keyword>
<comment type="caution">
    <text evidence="31">The sequence shown here is derived from an EMBL/GenBank/DDBJ whole genome shotgun (WGS) entry which is preliminary data.</text>
</comment>
<keyword evidence="19 23" id="KW-0511">Multifunctional enzyme</keyword>
<feature type="active site" description="Proton acceptor; for 3-dehydroquinate dehydratase activity" evidence="23">
    <location>
        <position position="1233"/>
    </location>
</feature>
<dbReference type="GO" id="GO:0003855">
    <property type="term" value="F:3-dehydroquinate dehydratase activity"/>
    <property type="evidence" value="ECO:0007669"/>
    <property type="project" value="UniProtKB-UniRule"/>
</dbReference>
<accession>A0A1Y2G246</accession>
<evidence type="ECO:0000256" key="18">
    <source>
        <dbReference type="ARBA" id="ARBA00023239"/>
    </source>
</evidence>
<evidence type="ECO:0000256" key="14">
    <source>
        <dbReference type="ARBA" id="ARBA00022840"/>
    </source>
</evidence>
<dbReference type="EC" id="4.2.1.10" evidence="23"/>
<comment type="subcellular location">
    <subcellularLocation>
        <location evidence="1 23 24">Cytoplasm</location>
    </subcellularLocation>
</comment>
<evidence type="ECO:0000256" key="17">
    <source>
        <dbReference type="ARBA" id="ARBA00023141"/>
    </source>
</evidence>
<evidence type="ECO:0000259" key="30">
    <source>
        <dbReference type="Pfam" id="PF24621"/>
    </source>
</evidence>
<dbReference type="InterPro" id="IPR027417">
    <property type="entry name" value="P-loop_NTPase"/>
</dbReference>
<evidence type="ECO:0000256" key="3">
    <source>
        <dbReference type="ARBA" id="ARBA00004842"/>
    </source>
</evidence>
<comment type="similarity">
    <text evidence="23 24">In the 4th section; belongs to the type-I 3-dehydroquinase family.</text>
</comment>
<dbReference type="Gene3D" id="3.40.50.720">
    <property type="entry name" value="NAD(P)-binding Rossmann-like Domain"/>
    <property type="match status" value="1"/>
</dbReference>
<dbReference type="SUPFAM" id="SSF52540">
    <property type="entry name" value="P-loop containing nucleoside triphosphate hydrolases"/>
    <property type="match status" value="1"/>
</dbReference>
<evidence type="ECO:0000259" key="28">
    <source>
        <dbReference type="Pfam" id="PF08501"/>
    </source>
</evidence>
<keyword evidence="16 23" id="KW-0560">Oxidoreductase</keyword>
<dbReference type="CDD" id="cd00502">
    <property type="entry name" value="DHQase_I"/>
    <property type="match status" value="1"/>
</dbReference>
<feature type="binding site" evidence="23">
    <location>
        <position position="365"/>
    </location>
    <ligand>
        <name>7-phospho-2-dehydro-3-deoxy-D-arabino-heptonate</name>
        <dbReference type="ChEBI" id="CHEBI:58394"/>
    </ligand>
</feature>
<feature type="binding site" evidence="23">
    <location>
        <position position="197"/>
    </location>
    <ligand>
        <name>Zn(2+)</name>
        <dbReference type="ChEBI" id="CHEBI:29105"/>
        <note>catalytic</note>
    </ligand>
</feature>
<dbReference type="InterPro" id="IPR000623">
    <property type="entry name" value="Shikimate_kinase/TSH1"/>
</dbReference>
<feature type="active site" description="Proton acceptor; for 3-dehydroquinate synthase activity" evidence="23">
    <location>
        <position position="269"/>
    </location>
</feature>
<keyword evidence="17 23" id="KW-0057">Aromatic amino acid biosynthesis</keyword>